<proteinExistence type="predicted"/>
<sequence length="152" mass="17824">MPKSRKNNKGLRTTAKKRAITNAQKATIIQAFLEMLTTIKLYHWKTQSYSQHKATDELHEKLGENSDRFVEVLLGKDASRVRMVEKNLKMIDSPNTDGFLQKMHAYREMMIHMDSIFHKKRDTDLLSIRDDMLADLNQFLYLMSFDDLVSQK</sequence>
<dbReference type="EMBL" id="MN740899">
    <property type="protein sequence ID" value="QHU17185.1"/>
    <property type="molecule type" value="Genomic_DNA"/>
</dbReference>
<evidence type="ECO:0000313" key="1">
    <source>
        <dbReference type="EMBL" id="QHU17185.1"/>
    </source>
</evidence>
<dbReference type="InterPro" id="IPR043876">
    <property type="entry name" value="DUF5856"/>
</dbReference>
<organism evidence="1">
    <name type="scientific">viral metagenome</name>
    <dbReference type="NCBI Taxonomy" id="1070528"/>
    <lineage>
        <taxon>unclassified sequences</taxon>
        <taxon>metagenomes</taxon>
        <taxon>organismal metagenomes</taxon>
    </lineage>
</organism>
<dbReference type="AlphaFoldDB" id="A0A6C0KGR3"/>
<dbReference type="Pfam" id="PF19174">
    <property type="entry name" value="DUF5856"/>
    <property type="match status" value="1"/>
</dbReference>
<protein>
    <submittedName>
        <fullName evidence="1">Uncharacterized protein</fullName>
    </submittedName>
</protein>
<name>A0A6C0KGR3_9ZZZZ</name>
<accession>A0A6C0KGR3</accession>
<reference evidence="1" key="1">
    <citation type="journal article" date="2020" name="Nature">
        <title>Giant virus diversity and host interactions through global metagenomics.</title>
        <authorList>
            <person name="Schulz F."/>
            <person name="Roux S."/>
            <person name="Paez-Espino D."/>
            <person name="Jungbluth S."/>
            <person name="Walsh D.A."/>
            <person name="Denef V.J."/>
            <person name="McMahon K.D."/>
            <person name="Konstantinidis K.T."/>
            <person name="Eloe-Fadrosh E.A."/>
            <person name="Kyrpides N.C."/>
            <person name="Woyke T."/>
        </authorList>
    </citation>
    <scope>NUCLEOTIDE SEQUENCE</scope>
    <source>
        <strain evidence="1">GVMAG-S-3300012000-57</strain>
    </source>
</reference>